<dbReference type="KEGG" id="sfh:SFHH103_03974"/>
<dbReference type="Proteomes" id="UP000007735">
    <property type="component" value="Plasmid pSfHH103a"/>
</dbReference>
<dbReference type="EMBL" id="HE616891">
    <property type="protein sequence ID" value="CCE98465.1"/>
    <property type="molecule type" value="Genomic_DNA"/>
</dbReference>
<name>G9ABN6_SINF1</name>
<protein>
    <submittedName>
        <fullName evidence="1">Uncharacterized protein</fullName>
    </submittedName>
</protein>
<evidence type="ECO:0000313" key="2">
    <source>
        <dbReference type="Proteomes" id="UP000007735"/>
    </source>
</evidence>
<sequence length="67" mass="7512">MKNESEDMSRTLAWACGMILQSGPDDRRRIALAYQEAQELIASIPKDNGDAYPRIVACFKRSDTYSG</sequence>
<accession>G9ABN6</accession>
<organism evidence="1 2">
    <name type="scientific">Sinorhizobium fredii (strain HH103)</name>
    <dbReference type="NCBI Taxonomy" id="1117943"/>
    <lineage>
        <taxon>Bacteria</taxon>
        <taxon>Pseudomonadati</taxon>
        <taxon>Pseudomonadota</taxon>
        <taxon>Alphaproteobacteria</taxon>
        <taxon>Hyphomicrobiales</taxon>
        <taxon>Rhizobiaceae</taxon>
        <taxon>Sinorhizobium/Ensifer group</taxon>
        <taxon>Sinorhizobium</taxon>
    </lineage>
</organism>
<keyword evidence="1" id="KW-0614">Plasmid</keyword>
<proteinExistence type="predicted"/>
<evidence type="ECO:0000313" key="1">
    <source>
        <dbReference type="EMBL" id="CCE98465.1"/>
    </source>
</evidence>
<geneLocation type="plasmid" evidence="1 2">
    <name>pSfHH103a</name>
</geneLocation>
<dbReference type="AlphaFoldDB" id="G9ABN6"/>
<reference evidence="1 2" key="1">
    <citation type="journal article" date="2012" name="J. Bacteriol.">
        <title>Genome sequence of the soybean symbiont Sinorhizobium fredii HH103.</title>
        <authorList>
            <person name="Weidner S."/>
            <person name="Becker A."/>
            <person name="Bonilla I."/>
            <person name="Jaenicke S."/>
            <person name="Lloret J."/>
            <person name="Margaret I."/>
            <person name="Puhler A."/>
            <person name="Ruiz-Sainz J.E."/>
            <person name="Schneiker-Bekel S."/>
            <person name="Szczepanowski R."/>
            <person name="Vinardell J.M."/>
            <person name="Zehner S."/>
            <person name="Gottfert M."/>
        </authorList>
    </citation>
    <scope>NUCLEOTIDE SEQUENCE [LARGE SCALE GENOMIC DNA]</scope>
    <source>
        <strain evidence="1 2">HH103</strain>
        <plasmid evidence="2">pSfHH103a</plasmid>
    </source>
</reference>
<gene>
    <name evidence="1" type="ordered locus">SFHH103_03974</name>
</gene>
<dbReference type="HOGENOM" id="CLU_2809448_0_0_5"/>
<dbReference type="PATRIC" id="fig|380.5.peg.4195"/>